<protein>
    <submittedName>
        <fullName evidence="1">Jg927 protein</fullName>
    </submittedName>
</protein>
<comment type="caution">
    <text evidence="1">The sequence shown here is derived from an EMBL/GenBank/DDBJ whole genome shotgun (WGS) entry which is preliminary data.</text>
</comment>
<dbReference type="AlphaFoldDB" id="A0A8S4R9E5"/>
<evidence type="ECO:0000313" key="1">
    <source>
        <dbReference type="EMBL" id="CAH2233440.1"/>
    </source>
</evidence>
<proteinExistence type="predicted"/>
<keyword evidence="2" id="KW-1185">Reference proteome</keyword>
<dbReference type="OrthoDB" id="6929414at2759"/>
<reference evidence="1" key="1">
    <citation type="submission" date="2022-03" db="EMBL/GenBank/DDBJ databases">
        <authorList>
            <person name="Lindestad O."/>
        </authorList>
    </citation>
    <scope>NUCLEOTIDE SEQUENCE</scope>
</reference>
<name>A0A8S4R9E5_9NEOP</name>
<sequence>MKVNTVAQHIYAVATVLNANNRLRDTSEPGHDPDNMLKDFTYLEGDDFKTARILRCVLLASAAPRWNVRELWCELSFIELPYVCSLL</sequence>
<dbReference type="Proteomes" id="UP000838756">
    <property type="component" value="Unassembled WGS sequence"/>
</dbReference>
<accession>A0A8S4R9E5</accession>
<organism evidence="1 2">
    <name type="scientific">Pararge aegeria aegeria</name>
    <dbReference type="NCBI Taxonomy" id="348720"/>
    <lineage>
        <taxon>Eukaryota</taxon>
        <taxon>Metazoa</taxon>
        <taxon>Ecdysozoa</taxon>
        <taxon>Arthropoda</taxon>
        <taxon>Hexapoda</taxon>
        <taxon>Insecta</taxon>
        <taxon>Pterygota</taxon>
        <taxon>Neoptera</taxon>
        <taxon>Endopterygota</taxon>
        <taxon>Lepidoptera</taxon>
        <taxon>Glossata</taxon>
        <taxon>Ditrysia</taxon>
        <taxon>Papilionoidea</taxon>
        <taxon>Nymphalidae</taxon>
        <taxon>Satyrinae</taxon>
        <taxon>Satyrini</taxon>
        <taxon>Parargina</taxon>
        <taxon>Pararge</taxon>
    </lineage>
</organism>
<evidence type="ECO:0000313" key="2">
    <source>
        <dbReference type="Proteomes" id="UP000838756"/>
    </source>
</evidence>
<dbReference type="EMBL" id="CAKXAJ010024965">
    <property type="protein sequence ID" value="CAH2233440.1"/>
    <property type="molecule type" value="Genomic_DNA"/>
</dbReference>
<gene>
    <name evidence="1" type="primary">jg927</name>
    <name evidence="1" type="ORF">PAEG_LOCUS11411</name>
</gene>